<organism evidence="3 5">
    <name type="scientific">Colwellia hornerae</name>
    <dbReference type="NCBI Taxonomy" id="89402"/>
    <lineage>
        <taxon>Bacteria</taxon>
        <taxon>Pseudomonadati</taxon>
        <taxon>Pseudomonadota</taxon>
        <taxon>Gammaproteobacteria</taxon>
        <taxon>Alteromonadales</taxon>
        <taxon>Colwelliaceae</taxon>
        <taxon>Colwellia</taxon>
    </lineage>
</organism>
<name>A0A5C6Q293_9GAMM</name>
<comment type="caution">
    <text evidence="3">The sequence shown here is derived from an EMBL/GenBank/DDBJ whole genome shotgun (WGS) entry which is preliminary data.</text>
</comment>
<evidence type="ECO:0000313" key="2">
    <source>
        <dbReference type="EMBL" id="TWX53593.1"/>
    </source>
</evidence>
<accession>A0A5C6Q293</accession>
<dbReference type="Proteomes" id="UP000321917">
    <property type="component" value="Unassembled WGS sequence"/>
</dbReference>
<reference evidence="3 5" key="1">
    <citation type="submission" date="2019-07" db="EMBL/GenBank/DDBJ databases">
        <title>Genomes of sea-ice associated Colwellia species.</title>
        <authorList>
            <person name="Bowman J.P."/>
        </authorList>
    </citation>
    <scope>NUCLEOTIDE SEQUENCE [LARGE SCALE GENOMIC DNA]</scope>
    <source>
        <strain evidence="2 4">ACAM 607</strain>
        <strain evidence="3 5">IC036</strain>
    </source>
</reference>
<proteinExistence type="predicted"/>
<dbReference type="EMBL" id="VOLQ01000066">
    <property type="protein sequence ID" value="TWX62969.1"/>
    <property type="molecule type" value="Genomic_DNA"/>
</dbReference>
<dbReference type="Pfam" id="PF06877">
    <property type="entry name" value="RraB"/>
    <property type="match status" value="1"/>
</dbReference>
<evidence type="ECO:0000313" key="4">
    <source>
        <dbReference type="Proteomes" id="UP000321525"/>
    </source>
</evidence>
<gene>
    <name evidence="2" type="ORF">ESZ26_18685</name>
    <name evidence="3" type="ORF">ESZ27_18480</name>
</gene>
<dbReference type="InterPro" id="IPR036701">
    <property type="entry name" value="RraB-like_sf"/>
</dbReference>
<keyword evidence="4" id="KW-1185">Reference proteome</keyword>
<evidence type="ECO:0000259" key="1">
    <source>
        <dbReference type="Pfam" id="PF06877"/>
    </source>
</evidence>
<evidence type="ECO:0000313" key="5">
    <source>
        <dbReference type="Proteomes" id="UP000321917"/>
    </source>
</evidence>
<sequence length="144" mass="15970">MGVILQGTFVRRIILFTIVLLSVSGCATKKVEPEKQLFNYAESDQSLIELLIKQGSNANKKHWVSFMVDCETEEQVSVIISKAKLVGFDDDYISYSEKRKLWSSSLSAPMKLNLVEVSANRAKLMPLIPIKSCSGVGWGAAVEK</sequence>
<dbReference type="EMBL" id="VOLR01000052">
    <property type="protein sequence ID" value="TWX53593.1"/>
    <property type="molecule type" value="Genomic_DNA"/>
</dbReference>
<dbReference type="Proteomes" id="UP000321525">
    <property type="component" value="Unassembled WGS sequence"/>
</dbReference>
<evidence type="ECO:0000313" key="3">
    <source>
        <dbReference type="EMBL" id="TWX62969.1"/>
    </source>
</evidence>
<dbReference type="InterPro" id="IPR009671">
    <property type="entry name" value="RraB_dom"/>
</dbReference>
<protein>
    <submittedName>
        <fullName evidence="3">Ribonuclease E inhibitor RraB</fullName>
    </submittedName>
</protein>
<dbReference type="Gene3D" id="3.30.70.970">
    <property type="entry name" value="RraB-like"/>
    <property type="match status" value="1"/>
</dbReference>
<dbReference type="SUPFAM" id="SSF89946">
    <property type="entry name" value="Hypothetical protein VC0424"/>
    <property type="match status" value="1"/>
</dbReference>
<dbReference type="AlphaFoldDB" id="A0A5C6Q293"/>
<feature type="domain" description="Regulator of ribonuclease activity B" evidence="1">
    <location>
        <begin position="42"/>
        <end position="139"/>
    </location>
</feature>